<keyword evidence="5" id="KW-1003">Cell membrane</keyword>
<evidence type="ECO:0000256" key="17">
    <source>
        <dbReference type="ARBA" id="ARBA00048679"/>
    </source>
</evidence>
<protein>
    <recommendedName>
        <fullName evidence="4">non-specific serine/threonine protein kinase</fullName>
        <ecNumber evidence="4">2.7.11.1</ecNumber>
    </recommendedName>
</protein>
<comment type="similarity">
    <text evidence="3">In the C-terminal section; belongs to the protein kinase superfamily. Ser/Thr protein kinase family.</text>
</comment>
<dbReference type="InterPro" id="IPR001220">
    <property type="entry name" value="Legume_lectin_dom"/>
</dbReference>
<keyword evidence="15" id="KW-0325">Glycoprotein</keyword>
<feature type="binding site" evidence="18">
    <location>
        <position position="379"/>
    </location>
    <ligand>
        <name>ATP</name>
        <dbReference type="ChEBI" id="CHEBI:30616"/>
    </ligand>
</feature>
<evidence type="ECO:0000256" key="3">
    <source>
        <dbReference type="ARBA" id="ARBA00010217"/>
    </source>
</evidence>
<evidence type="ECO:0000256" key="7">
    <source>
        <dbReference type="ARBA" id="ARBA00022679"/>
    </source>
</evidence>
<evidence type="ECO:0000256" key="4">
    <source>
        <dbReference type="ARBA" id="ARBA00012513"/>
    </source>
</evidence>
<dbReference type="GO" id="GO:0005524">
    <property type="term" value="F:ATP binding"/>
    <property type="evidence" value="ECO:0007669"/>
    <property type="project" value="UniProtKB-UniRule"/>
</dbReference>
<comment type="catalytic activity">
    <reaction evidence="16">
        <text>L-threonyl-[protein] + ATP = O-phospho-L-threonyl-[protein] + ADP + H(+)</text>
        <dbReference type="Rhea" id="RHEA:46608"/>
        <dbReference type="Rhea" id="RHEA-COMP:11060"/>
        <dbReference type="Rhea" id="RHEA-COMP:11605"/>
        <dbReference type="ChEBI" id="CHEBI:15378"/>
        <dbReference type="ChEBI" id="CHEBI:30013"/>
        <dbReference type="ChEBI" id="CHEBI:30616"/>
        <dbReference type="ChEBI" id="CHEBI:61977"/>
        <dbReference type="ChEBI" id="CHEBI:456216"/>
        <dbReference type="EC" id="2.7.11.1"/>
    </reaction>
</comment>
<dbReference type="PROSITE" id="PS00107">
    <property type="entry name" value="PROTEIN_KINASE_ATP"/>
    <property type="match status" value="1"/>
</dbReference>
<dbReference type="GO" id="GO:0005886">
    <property type="term" value="C:plasma membrane"/>
    <property type="evidence" value="ECO:0007669"/>
    <property type="project" value="UniProtKB-SubCell"/>
</dbReference>
<dbReference type="PROSITE" id="PS00307">
    <property type="entry name" value="LECTIN_LEGUME_BETA"/>
    <property type="match status" value="1"/>
</dbReference>
<comment type="caution">
    <text evidence="22">The sequence shown here is derived from an EMBL/GenBank/DDBJ whole genome shotgun (WGS) entry which is preliminary data.</text>
</comment>
<keyword evidence="9" id="KW-0430">Lectin</keyword>
<evidence type="ECO:0000313" key="23">
    <source>
        <dbReference type="Proteomes" id="UP000811246"/>
    </source>
</evidence>
<dbReference type="FunFam" id="2.60.120.200:FF:000112">
    <property type="entry name" value="L-type lectin-domain containing receptor kinase V.9"/>
    <property type="match status" value="1"/>
</dbReference>
<dbReference type="InterPro" id="IPR019825">
    <property type="entry name" value="Lectin_legB_Mn/Ca_BS"/>
</dbReference>
<evidence type="ECO:0000313" key="22">
    <source>
        <dbReference type="EMBL" id="KAG6734872.1"/>
    </source>
</evidence>
<evidence type="ECO:0000256" key="16">
    <source>
        <dbReference type="ARBA" id="ARBA00047899"/>
    </source>
</evidence>
<evidence type="ECO:0000256" key="1">
    <source>
        <dbReference type="ARBA" id="ARBA00004251"/>
    </source>
</evidence>
<feature type="domain" description="Protein kinase" evidence="21">
    <location>
        <begin position="350"/>
        <end position="626"/>
    </location>
</feature>
<feature type="transmembrane region" description="Helical" evidence="19">
    <location>
        <begin position="294"/>
        <end position="318"/>
    </location>
</feature>
<comment type="similarity">
    <text evidence="2">In the N-terminal section; belongs to the leguminous lectin family.</text>
</comment>
<dbReference type="InterPro" id="IPR017441">
    <property type="entry name" value="Protein_kinase_ATP_BS"/>
</dbReference>
<feature type="transmembrane region" description="Helical" evidence="19">
    <location>
        <begin position="704"/>
        <end position="727"/>
    </location>
</feature>
<evidence type="ECO:0000256" key="5">
    <source>
        <dbReference type="ARBA" id="ARBA00022475"/>
    </source>
</evidence>
<dbReference type="EC" id="2.7.11.1" evidence="4"/>
<dbReference type="GO" id="GO:0030246">
    <property type="term" value="F:carbohydrate binding"/>
    <property type="evidence" value="ECO:0007669"/>
    <property type="project" value="UniProtKB-KW"/>
</dbReference>
<keyword evidence="19" id="KW-0812">Transmembrane</keyword>
<keyword evidence="6" id="KW-0723">Serine/threonine-protein kinase</keyword>
<accession>A0A922KHA6</accession>
<dbReference type="Pfam" id="PF00139">
    <property type="entry name" value="Lectin_legB"/>
    <property type="match status" value="1"/>
</dbReference>
<dbReference type="InterPro" id="IPR050528">
    <property type="entry name" value="L-type_Lectin-RKs"/>
</dbReference>
<evidence type="ECO:0000256" key="15">
    <source>
        <dbReference type="ARBA" id="ARBA00023180"/>
    </source>
</evidence>
<keyword evidence="8 20" id="KW-0732">Signal</keyword>
<evidence type="ECO:0000256" key="10">
    <source>
        <dbReference type="ARBA" id="ARBA00022741"/>
    </source>
</evidence>
<comment type="subcellular location">
    <subcellularLocation>
        <location evidence="1">Cell membrane</location>
        <topology evidence="1">Single-pass type I membrane protein</topology>
    </subcellularLocation>
</comment>
<dbReference type="AlphaFoldDB" id="A0A922KHA6"/>
<reference evidence="22" key="1">
    <citation type="submission" date="2021-01" db="EMBL/GenBank/DDBJ databases">
        <authorList>
            <person name="Lovell J.T."/>
            <person name="Bentley N."/>
            <person name="Bhattarai G."/>
            <person name="Jenkins J.W."/>
            <person name="Sreedasyam A."/>
            <person name="Alarcon Y."/>
            <person name="Bock C."/>
            <person name="Boston L."/>
            <person name="Carlson J."/>
            <person name="Cervantes K."/>
            <person name="Clermont K."/>
            <person name="Krom N."/>
            <person name="Kubenka K."/>
            <person name="Mamidi S."/>
            <person name="Mattison C."/>
            <person name="Monteros M."/>
            <person name="Pisani C."/>
            <person name="Plott C."/>
            <person name="Rajasekar S."/>
            <person name="Rhein H.S."/>
            <person name="Rohla C."/>
            <person name="Song M."/>
            <person name="Hilaire R.S."/>
            <person name="Shu S."/>
            <person name="Wells L."/>
            <person name="Wang X."/>
            <person name="Webber J."/>
            <person name="Heerema R.J."/>
            <person name="Klein P."/>
            <person name="Conner P."/>
            <person name="Grauke L."/>
            <person name="Grimwood J."/>
            <person name="Schmutz J."/>
            <person name="Randall J.J."/>
        </authorList>
    </citation>
    <scope>NUCLEOTIDE SEQUENCE</scope>
    <source>
        <tissue evidence="22">Leaf</tissue>
    </source>
</reference>
<evidence type="ECO:0000256" key="18">
    <source>
        <dbReference type="PROSITE-ProRule" id="PRU10141"/>
    </source>
</evidence>
<evidence type="ECO:0000256" key="9">
    <source>
        <dbReference type="ARBA" id="ARBA00022734"/>
    </source>
</evidence>
<dbReference type="SMART" id="SM00220">
    <property type="entry name" value="S_TKc"/>
    <property type="match status" value="1"/>
</dbReference>
<dbReference type="PROSITE" id="PS00108">
    <property type="entry name" value="PROTEIN_KINASE_ST"/>
    <property type="match status" value="1"/>
</dbReference>
<comment type="catalytic activity">
    <reaction evidence="17">
        <text>L-seryl-[protein] + ATP = O-phospho-L-seryl-[protein] + ADP + H(+)</text>
        <dbReference type="Rhea" id="RHEA:17989"/>
        <dbReference type="Rhea" id="RHEA-COMP:9863"/>
        <dbReference type="Rhea" id="RHEA-COMP:11604"/>
        <dbReference type="ChEBI" id="CHEBI:15378"/>
        <dbReference type="ChEBI" id="CHEBI:29999"/>
        <dbReference type="ChEBI" id="CHEBI:30616"/>
        <dbReference type="ChEBI" id="CHEBI:83421"/>
        <dbReference type="ChEBI" id="CHEBI:456216"/>
        <dbReference type="EC" id="2.7.11.1"/>
    </reaction>
</comment>
<dbReference type="FunFam" id="1.10.510.10:FF:000108">
    <property type="entry name" value="L-type lectin-domain containing receptor kinase S.4"/>
    <property type="match status" value="1"/>
</dbReference>
<dbReference type="CDD" id="cd14066">
    <property type="entry name" value="STKc_IRAK"/>
    <property type="match status" value="1"/>
</dbReference>
<dbReference type="InterPro" id="IPR000719">
    <property type="entry name" value="Prot_kinase_dom"/>
</dbReference>
<proteinExistence type="inferred from homology"/>
<keyword evidence="7" id="KW-0808">Transferase</keyword>
<evidence type="ECO:0000256" key="19">
    <source>
        <dbReference type="SAM" id="Phobius"/>
    </source>
</evidence>
<dbReference type="PROSITE" id="PS50011">
    <property type="entry name" value="PROTEIN_KINASE_DOM"/>
    <property type="match status" value="1"/>
</dbReference>
<keyword evidence="13 19" id="KW-0472">Membrane</keyword>
<sequence>MATSFLSLWVLLLLLYPVRPDVEDADTLLNGFSRGFGAASNNMSLNGIASIENNGLLRLTNYKRMEQGHAFYFRPIQLKNSSGNAMSFSTSFAFAIVNRPAEPGGDGLAFTISASKQLLGSAPGSFLGLFNANNSGRHSNYIIAVEFDTFKNNEFNNEKNGNHVGIDINSIISNESVPVQQFQGANDTNKVDLNLTSGLVIQAWIDYNSPLNQLDVRIATDSTKPRSSILSYKVNLSQFLQESMYVGFSAATGAFTSSHYILGWSFNRNGDARTINLGQLPKIPTNTKKNHTGLIVGVSVSCVLAVILVTALAFYIIWRIKTADVIEAWEHDIGPHRFPYQELNQTTRGFRDKELIGSGGFGRVYKGVLPNSDTQVAVKRISHDSKQGLQEFVSEVAIIGRLRHRNLVELRGWCRREADLLLVYDFIPNGSLDRYLFDEPKATLSWEQRFKVIKGVASGLLYLHEQWEQTVVHRDIKAGNVLLDSEFNPKLSDFGLAKLYEHGSKPRTTRVVGTLGYLAPELTRTGKATTSSDVFAFGALLLEVACGRRPINSDASSEEFMLVDWVWQKWRVGAILGVMDPKLGGKFDEAEAVLVLKLGLMCSNDAPEVRPTMRQLVRYLEGELALQEEVAEPYRKKVRGATATDSFENFFLKSFPTTSSYSQKDSTWTSVCDSGSGDVETGLIPPFSIFSRKRPGIRHEISKLFCSLSFILFYFFLFIFCSCVYNINTFVRQSSI</sequence>
<feature type="signal peptide" evidence="20">
    <location>
        <begin position="1"/>
        <end position="20"/>
    </location>
</feature>
<dbReference type="CDD" id="cd06899">
    <property type="entry name" value="lectin_legume_LecRK_Arcelin_ConA"/>
    <property type="match status" value="1"/>
</dbReference>
<keyword evidence="12 18" id="KW-0067">ATP-binding</keyword>
<evidence type="ECO:0000259" key="21">
    <source>
        <dbReference type="PROSITE" id="PS50011"/>
    </source>
</evidence>
<gene>
    <name evidence="22" type="ORF">I3842_01G292100</name>
</gene>
<evidence type="ECO:0000256" key="20">
    <source>
        <dbReference type="SAM" id="SignalP"/>
    </source>
</evidence>
<name>A0A922KHA6_CARIL</name>
<evidence type="ECO:0000256" key="11">
    <source>
        <dbReference type="ARBA" id="ARBA00022777"/>
    </source>
</evidence>
<evidence type="ECO:0000256" key="13">
    <source>
        <dbReference type="ARBA" id="ARBA00023136"/>
    </source>
</evidence>
<keyword evidence="10 18" id="KW-0547">Nucleotide-binding</keyword>
<dbReference type="Pfam" id="PF00069">
    <property type="entry name" value="Pkinase"/>
    <property type="match status" value="1"/>
</dbReference>
<keyword evidence="14" id="KW-0675">Receptor</keyword>
<keyword evidence="11" id="KW-0418">Kinase</keyword>
<organism evidence="22 23">
    <name type="scientific">Carya illinoinensis</name>
    <name type="common">Pecan</name>
    <dbReference type="NCBI Taxonomy" id="32201"/>
    <lineage>
        <taxon>Eukaryota</taxon>
        <taxon>Viridiplantae</taxon>
        <taxon>Streptophyta</taxon>
        <taxon>Embryophyta</taxon>
        <taxon>Tracheophyta</taxon>
        <taxon>Spermatophyta</taxon>
        <taxon>Magnoliopsida</taxon>
        <taxon>eudicotyledons</taxon>
        <taxon>Gunneridae</taxon>
        <taxon>Pentapetalae</taxon>
        <taxon>rosids</taxon>
        <taxon>fabids</taxon>
        <taxon>Fagales</taxon>
        <taxon>Juglandaceae</taxon>
        <taxon>Carya</taxon>
    </lineage>
</organism>
<evidence type="ECO:0000256" key="12">
    <source>
        <dbReference type="ARBA" id="ARBA00022840"/>
    </source>
</evidence>
<keyword evidence="19" id="KW-1133">Transmembrane helix</keyword>
<feature type="chain" id="PRO_5037134427" description="non-specific serine/threonine protein kinase" evidence="20">
    <location>
        <begin position="21"/>
        <end position="736"/>
    </location>
</feature>
<dbReference type="EMBL" id="CM031825">
    <property type="protein sequence ID" value="KAG6734872.1"/>
    <property type="molecule type" value="Genomic_DNA"/>
</dbReference>
<evidence type="ECO:0000256" key="14">
    <source>
        <dbReference type="ARBA" id="ARBA00023170"/>
    </source>
</evidence>
<dbReference type="GO" id="GO:0004674">
    <property type="term" value="F:protein serine/threonine kinase activity"/>
    <property type="evidence" value="ECO:0007669"/>
    <property type="project" value="UniProtKB-KW"/>
</dbReference>
<dbReference type="FunFam" id="3.30.200.20:FF:000168">
    <property type="entry name" value="L-type lectin-domain containing receptor kinase IX.1"/>
    <property type="match status" value="1"/>
</dbReference>
<dbReference type="PANTHER" id="PTHR27007">
    <property type="match status" value="1"/>
</dbReference>
<dbReference type="Proteomes" id="UP000811246">
    <property type="component" value="Chromosome 1"/>
</dbReference>
<dbReference type="InterPro" id="IPR008271">
    <property type="entry name" value="Ser/Thr_kinase_AS"/>
</dbReference>
<evidence type="ECO:0000256" key="6">
    <source>
        <dbReference type="ARBA" id="ARBA00022527"/>
    </source>
</evidence>
<evidence type="ECO:0000256" key="8">
    <source>
        <dbReference type="ARBA" id="ARBA00022729"/>
    </source>
</evidence>
<evidence type="ECO:0000256" key="2">
    <source>
        <dbReference type="ARBA" id="ARBA00008536"/>
    </source>
</evidence>